<feature type="compositionally biased region" description="Basic residues" evidence="5">
    <location>
        <begin position="128"/>
        <end position="137"/>
    </location>
</feature>
<evidence type="ECO:0000256" key="3">
    <source>
        <dbReference type="ARBA" id="ARBA00022884"/>
    </source>
</evidence>
<sequence>MLVLTRRPNESIVIANNIKITVVSVGPGRVKLGIEAPPNVRVDRQEIHDKIELSADVLATVGVSEHTADAHNTMIGAGPDTALIVSSNPTATPNAAPSDAPSAVPVTANAGSSSAPAVPPLPLSNKLSKYRLPRKPR</sequence>
<comment type="function">
    <text evidence="4">A translational regulator that binds mRNA to regulate translation initiation and/or mRNA stability. Usually binds in the 5'-UTR at or near the Shine-Dalgarno sequence preventing ribosome-binding, thus repressing translation. Its main target seems to be the major flagellin gene, while its function is anatagonized by FliW.</text>
</comment>
<keyword evidence="7" id="KW-1185">Reference proteome</keyword>
<evidence type="ECO:0000256" key="4">
    <source>
        <dbReference type="HAMAP-Rule" id="MF_00167"/>
    </source>
</evidence>
<dbReference type="GO" id="GO:0044781">
    <property type="term" value="P:bacterial-type flagellum organization"/>
    <property type="evidence" value="ECO:0007669"/>
    <property type="project" value="UniProtKB-KW"/>
</dbReference>
<evidence type="ECO:0000313" key="6">
    <source>
        <dbReference type="EMBL" id="QJW94582.1"/>
    </source>
</evidence>
<dbReference type="RefSeq" id="WP_171470547.1">
    <property type="nucleotide sequence ID" value="NZ_CP053452.2"/>
</dbReference>
<dbReference type="AlphaFoldDB" id="A0A6M5YNP0"/>
<keyword evidence="2 4" id="KW-0810">Translation regulation</keyword>
<dbReference type="InterPro" id="IPR003751">
    <property type="entry name" value="CsrA"/>
</dbReference>
<evidence type="ECO:0000256" key="5">
    <source>
        <dbReference type="SAM" id="MobiDB-lite"/>
    </source>
</evidence>
<comment type="similarity">
    <text evidence="4">Belongs to the CsrA/RsmA family.</text>
</comment>
<dbReference type="GO" id="GO:1902208">
    <property type="term" value="P:regulation of bacterial-type flagellum assembly"/>
    <property type="evidence" value="ECO:0007669"/>
    <property type="project" value="UniProtKB-UniRule"/>
</dbReference>
<protein>
    <recommendedName>
        <fullName evidence="4">Translational regulator CsrA</fullName>
    </recommendedName>
</protein>
<dbReference type="EMBL" id="CP053452">
    <property type="protein sequence ID" value="QJW94582.1"/>
    <property type="molecule type" value="Genomic_DNA"/>
</dbReference>
<dbReference type="SUPFAM" id="SSF117130">
    <property type="entry name" value="CsrA-like"/>
    <property type="match status" value="1"/>
</dbReference>
<evidence type="ECO:0000313" key="7">
    <source>
        <dbReference type="Proteomes" id="UP000503447"/>
    </source>
</evidence>
<reference evidence="7" key="1">
    <citation type="submission" date="2020-05" db="EMBL/GenBank/DDBJ databases">
        <title>Frigoriglobus tundricola gen. nov., sp. nov., a psychrotolerant cellulolytic planctomycete of the family Gemmataceae with two divergent copies of 16S rRNA gene.</title>
        <authorList>
            <person name="Kulichevskaya I.S."/>
            <person name="Ivanova A.A."/>
            <person name="Naumoff D.G."/>
            <person name="Beletsky A.V."/>
            <person name="Rijpstra W.I.C."/>
            <person name="Sinninghe Damste J.S."/>
            <person name="Mardanov A.V."/>
            <person name="Ravin N.V."/>
            <person name="Dedysh S.N."/>
        </authorList>
    </citation>
    <scope>NUCLEOTIDE SEQUENCE [LARGE SCALE GENOMIC DNA]</scope>
    <source>
        <strain evidence="7">PL17</strain>
    </source>
</reference>
<keyword evidence="1 4" id="KW-0963">Cytoplasm</keyword>
<organism evidence="6 7">
    <name type="scientific">Frigoriglobus tundricola</name>
    <dbReference type="NCBI Taxonomy" id="2774151"/>
    <lineage>
        <taxon>Bacteria</taxon>
        <taxon>Pseudomonadati</taxon>
        <taxon>Planctomycetota</taxon>
        <taxon>Planctomycetia</taxon>
        <taxon>Gemmatales</taxon>
        <taxon>Gemmataceae</taxon>
        <taxon>Frigoriglobus</taxon>
    </lineage>
</organism>
<keyword evidence="4" id="KW-1005">Bacterial flagellum biogenesis</keyword>
<keyword evidence="4" id="KW-0678">Repressor</keyword>
<name>A0A6M5YNP0_9BACT</name>
<comment type="subcellular location">
    <subcellularLocation>
        <location evidence="4">Cytoplasm</location>
    </subcellularLocation>
</comment>
<dbReference type="GO" id="GO:0045947">
    <property type="term" value="P:negative regulation of translational initiation"/>
    <property type="evidence" value="ECO:0007669"/>
    <property type="project" value="UniProtKB-UniRule"/>
</dbReference>
<dbReference type="KEGG" id="ftj:FTUN_2103"/>
<keyword evidence="3 4" id="KW-0694">RNA-binding</keyword>
<dbReference type="GO" id="GO:0005829">
    <property type="term" value="C:cytosol"/>
    <property type="evidence" value="ECO:0007669"/>
    <property type="project" value="TreeGrafter"/>
</dbReference>
<comment type="subunit">
    <text evidence="4">Homodimer; the beta-strands of each monomer intercalate to form a hydrophobic core, while the alpha-helices form wings that extend away from the core.</text>
</comment>
<dbReference type="Proteomes" id="UP000503447">
    <property type="component" value="Chromosome"/>
</dbReference>
<evidence type="ECO:0000256" key="1">
    <source>
        <dbReference type="ARBA" id="ARBA00022490"/>
    </source>
</evidence>
<dbReference type="InterPro" id="IPR036107">
    <property type="entry name" value="CsrA_sf"/>
</dbReference>
<dbReference type="Gene3D" id="2.60.40.4380">
    <property type="entry name" value="Translational regulator CsrA"/>
    <property type="match status" value="1"/>
</dbReference>
<dbReference type="GO" id="GO:0006109">
    <property type="term" value="P:regulation of carbohydrate metabolic process"/>
    <property type="evidence" value="ECO:0007669"/>
    <property type="project" value="InterPro"/>
</dbReference>
<gene>
    <name evidence="4" type="primary">csrA</name>
    <name evidence="6" type="ORF">FTUN_2103</name>
</gene>
<evidence type="ECO:0000256" key="2">
    <source>
        <dbReference type="ARBA" id="ARBA00022845"/>
    </source>
</evidence>
<dbReference type="GO" id="GO:0048027">
    <property type="term" value="F:mRNA 5'-UTR binding"/>
    <property type="evidence" value="ECO:0007669"/>
    <property type="project" value="UniProtKB-UniRule"/>
</dbReference>
<accession>A0A6M5YNP0</accession>
<dbReference type="GO" id="GO:0006402">
    <property type="term" value="P:mRNA catabolic process"/>
    <property type="evidence" value="ECO:0007669"/>
    <property type="project" value="InterPro"/>
</dbReference>
<dbReference type="Pfam" id="PF02599">
    <property type="entry name" value="CsrA"/>
    <property type="match status" value="1"/>
</dbReference>
<dbReference type="HAMAP" id="MF_00167">
    <property type="entry name" value="CsrA"/>
    <property type="match status" value="1"/>
</dbReference>
<proteinExistence type="inferred from homology"/>
<dbReference type="PANTHER" id="PTHR34984:SF1">
    <property type="entry name" value="CARBON STORAGE REGULATOR"/>
    <property type="match status" value="1"/>
</dbReference>
<dbReference type="PANTHER" id="PTHR34984">
    <property type="entry name" value="CARBON STORAGE REGULATOR"/>
    <property type="match status" value="1"/>
</dbReference>
<feature type="region of interest" description="Disordered" evidence="5">
    <location>
        <begin position="85"/>
        <end position="137"/>
    </location>
</feature>
<feature type="compositionally biased region" description="Low complexity" evidence="5">
    <location>
        <begin position="86"/>
        <end position="116"/>
    </location>
</feature>